<comment type="caution">
    <text evidence="2">The sequence shown here is derived from an EMBL/GenBank/DDBJ whole genome shotgun (WGS) entry which is preliminary data.</text>
</comment>
<feature type="compositionally biased region" description="Low complexity" evidence="1">
    <location>
        <begin position="7"/>
        <end position="34"/>
    </location>
</feature>
<proteinExistence type="predicted"/>
<evidence type="ECO:0000313" key="3">
    <source>
        <dbReference type="Proteomes" id="UP000192501"/>
    </source>
</evidence>
<evidence type="ECO:0000313" key="2">
    <source>
        <dbReference type="EMBL" id="ORD98653.1"/>
    </source>
</evidence>
<sequence length="127" mass="13996">MASNNKVNITSSNKVNTSNKVNNSNKVNTTSGNKVNITSSNKVNITSSGNNNKVVIKRPNSISVAESIKKVTDKFQYNIGKSVKPKWSTGKVSYSSVVERIKGERFYVSNNATTRGRFNSKDSKQFK</sequence>
<name>A0A1X0QG05_9MICR</name>
<dbReference type="EMBL" id="LTAI01000536">
    <property type="protein sequence ID" value="ORD98653.1"/>
    <property type="molecule type" value="Genomic_DNA"/>
</dbReference>
<feature type="region of interest" description="Disordered" evidence="1">
    <location>
        <begin position="1"/>
        <end position="53"/>
    </location>
</feature>
<evidence type="ECO:0000256" key="1">
    <source>
        <dbReference type="SAM" id="MobiDB-lite"/>
    </source>
</evidence>
<protein>
    <submittedName>
        <fullName evidence="2">Uncharacterized protein</fullName>
    </submittedName>
</protein>
<accession>A0A1X0QG05</accession>
<dbReference type="VEuPathDB" id="MicrosporidiaDB:A0H76_2122"/>
<dbReference type="Proteomes" id="UP000192501">
    <property type="component" value="Unassembled WGS sequence"/>
</dbReference>
<dbReference type="AlphaFoldDB" id="A0A1X0QG05"/>
<feature type="compositionally biased region" description="Polar residues" evidence="1">
    <location>
        <begin position="35"/>
        <end position="53"/>
    </location>
</feature>
<organism evidence="2 3">
    <name type="scientific">Hepatospora eriocheir</name>
    <dbReference type="NCBI Taxonomy" id="1081669"/>
    <lineage>
        <taxon>Eukaryota</taxon>
        <taxon>Fungi</taxon>
        <taxon>Fungi incertae sedis</taxon>
        <taxon>Microsporidia</taxon>
        <taxon>Hepatosporidae</taxon>
        <taxon>Hepatospora</taxon>
    </lineage>
</organism>
<gene>
    <name evidence="2" type="ORF">A0H76_2122</name>
</gene>
<reference evidence="2 3" key="1">
    <citation type="journal article" date="2017" name="Environ. Microbiol.">
        <title>Decay of the glycolytic pathway and adaptation to intranuclear parasitism within Enterocytozoonidae microsporidia.</title>
        <authorList>
            <person name="Wiredu Boakye D."/>
            <person name="Jaroenlak P."/>
            <person name="Prachumwat A."/>
            <person name="Williams T.A."/>
            <person name="Bateman K.S."/>
            <person name="Itsathitphaisarn O."/>
            <person name="Sritunyalucksana K."/>
            <person name="Paszkiewicz K.H."/>
            <person name="Moore K.A."/>
            <person name="Stentiford G.D."/>
            <person name="Williams B.A."/>
        </authorList>
    </citation>
    <scope>NUCLEOTIDE SEQUENCE [LARGE SCALE GENOMIC DNA]</scope>
    <source>
        <strain evidence="3">canceri</strain>
    </source>
</reference>